<dbReference type="AlphaFoldDB" id="A0A8T2V4V8"/>
<dbReference type="EMBL" id="CM035409">
    <property type="protein sequence ID" value="KAH7439289.1"/>
    <property type="molecule type" value="Genomic_DNA"/>
</dbReference>
<proteinExistence type="predicted"/>
<dbReference type="Proteomes" id="UP000825935">
    <property type="component" value="Chromosome 4"/>
</dbReference>
<sequence>MCFVYCCICNALPTFTTYTMQHRVAYAFATRRVAYAFATRRVAYAFTMLRRIAYAFATQRRVGYISKKFRPSSHRAENGLLGGPFFIPSQILESYTHSRGNWGGERERERLAS</sequence>
<gene>
    <name evidence="1" type="ORF">KP509_04G054100</name>
</gene>
<organism evidence="1 2">
    <name type="scientific">Ceratopteris richardii</name>
    <name type="common">Triangle waterfern</name>
    <dbReference type="NCBI Taxonomy" id="49495"/>
    <lineage>
        <taxon>Eukaryota</taxon>
        <taxon>Viridiplantae</taxon>
        <taxon>Streptophyta</taxon>
        <taxon>Embryophyta</taxon>
        <taxon>Tracheophyta</taxon>
        <taxon>Polypodiopsida</taxon>
        <taxon>Polypodiidae</taxon>
        <taxon>Polypodiales</taxon>
        <taxon>Pteridineae</taxon>
        <taxon>Pteridaceae</taxon>
        <taxon>Parkerioideae</taxon>
        <taxon>Ceratopteris</taxon>
    </lineage>
</organism>
<protein>
    <submittedName>
        <fullName evidence="1">Uncharacterized protein</fullName>
    </submittedName>
</protein>
<evidence type="ECO:0000313" key="1">
    <source>
        <dbReference type="EMBL" id="KAH7439289.1"/>
    </source>
</evidence>
<keyword evidence="2" id="KW-1185">Reference proteome</keyword>
<accession>A0A8T2V4V8</accession>
<reference evidence="1" key="1">
    <citation type="submission" date="2021-08" db="EMBL/GenBank/DDBJ databases">
        <title>WGS assembly of Ceratopteris richardii.</title>
        <authorList>
            <person name="Marchant D.B."/>
            <person name="Chen G."/>
            <person name="Jenkins J."/>
            <person name="Shu S."/>
            <person name="Leebens-Mack J."/>
            <person name="Grimwood J."/>
            <person name="Schmutz J."/>
            <person name="Soltis P."/>
            <person name="Soltis D."/>
            <person name="Chen Z.-H."/>
        </authorList>
    </citation>
    <scope>NUCLEOTIDE SEQUENCE</scope>
    <source>
        <strain evidence="1">Whitten #5841</strain>
        <tissue evidence="1">Leaf</tissue>
    </source>
</reference>
<comment type="caution">
    <text evidence="1">The sequence shown here is derived from an EMBL/GenBank/DDBJ whole genome shotgun (WGS) entry which is preliminary data.</text>
</comment>
<evidence type="ECO:0000313" key="2">
    <source>
        <dbReference type="Proteomes" id="UP000825935"/>
    </source>
</evidence>
<name>A0A8T2V4V8_CERRI</name>